<evidence type="ECO:0000256" key="2">
    <source>
        <dbReference type="ARBA" id="ARBA00022980"/>
    </source>
</evidence>
<dbReference type="PANTHER" id="PTHR21349:SF0">
    <property type="entry name" value="LARGE RIBOSOMAL SUBUNIT PROTEIN BL21M"/>
    <property type="match status" value="1"/>
</dbReference>
<dbReference type="HAMAP" id="MF_01363">
    <property type="entry name" value="Ribosomal_bL21"/>
    <property type="match status" value="1"/>
</dbReference>
<evidence type="ECO:0000256" key="3">
    <source>
        <dbReference type="ARBA" id="ARBA00023274"/>
    </source>
</evidence>
<keyword evidence="4 5" id="KW-0699">rRNA-binding</keyword>
<dbReference type="GO" id="GO:1990904">
    <property type="term" value="C:ribonucleoprotein complex"/>
    <property type="evidence" value="ECO:0007669"/>
    <property type="project" value="UniProtKB-KW"/>
</dbReference>
<evidence type="ECO:0000313" key="6">
    <source>
        <dbReference type="EMBL" id="PIR84500.1"/>
    </source>
</evidence>
<dbReference type="InterPro" id="IPR028909">
    <property type="entry name" value="bL21-like"/>
</dbReference>
<dbReference type="GO" id="GO:0003735">
    <property type="term" value="F:structural constituent of ribosome"/>
    <property type="evidence" value="ECO:0007669"/>
    <property type="project" value="InterPro"/>
</dbReference>
<keyword evidence="4 5" id="KW-0694">RNA-binding</keyword>
<comment type="similarity">
    <text evidence="1 4 5">Belongs to the bacterial ribosomal protein bL21 family.</text>
</comment>
<evidence type="ECO:0000256" key="5">
    <source>
        <dbReference type="RuleBase" id="RU000562"/>
    </source>
</evidence>
<protein>
    <recommendedName>
        <fullName evidence="4">Large ribosomal subunit protein bL21</fullName>
    </recommendedName>
</protein>
<reference evidence="7" key="1">
    <citation type="submission" date="2017-09" db="EMBL/GenBank/DDBJ databases">
        <title>Depth-based differentiation of microbial function through sediment-hosted aquifers and enrichment of novel symbionts in the deep terrestrial subsurface.</title>
        <authorList>
            <person name="Probst A.J."/>
            <person name="Ladd B."/>
            <person name="Jarett J.K."/>
            <person name="Geller-Mcgrath D.E."/>
            <person name="Sieber C.M.K."/>
            <person name="Emerson J.B."/>
            <person name="Anantharaman K."/>
            <person name="Thomas B.C."/>
            <person name="Malmstrom R."/>
            <person name="Stieglmeier M."/>
            <person name="Klingl A."/>
            <person name="Woyke T."/>
            <person name="Ryan C.M."/>
            <person name="Banfield J.F."/>
        </authorList>
    </citation>
    <scope>NUCLEOTIDE SEQUENCE [LARGE SCALE GENOMIC DNA]</scope>
</reference>
<comment type="caution">
    <text evidence="6">The sequence shown here is derived from an EMBL/GenBank/DDBJ whole genome shotgun (WGS) entry which is preliminary data.</text>
</comment>
<dbReference type="Pfam" id="PF00829">
    <property type="entry name" value="Ribosomal_L21p"/>
    <property type="match status" value="1"/>
</dbReference>
<dbReference type="SUPFAM" id="SSF141091">
    <property type="entry name" value="L21p-like"/>
    <property type="match status" value="1"/>
</dbReference>
<dbReference type="PANTHER" id="PTHR21349">
    <property type="entry name" value="50S RIBOSOMAL PROTEIN L21"/>
    <property type="match status" value="1"/>
</dbReference>
<comment type="function">
    <text evidence="4 5">This protein binds to 23S rRNA in the presence of protein L20.</text>
</comment>
<dbReference type="EMBL" id="PFBI01000006">
    <property type="protein sequence ID" value="PIR84500.1"/>
    <property type="molecule type" value="Genomic_DNA"/>
</dbReference>
<proteinExistence type="inferred from homology"/>
<comment type="subunit">
    <text evidence="4">Part of the 50S ribosomal subunit. Contacts protein L20.</text>
</comment>
<evidence type="ECO:0000313" key="7">
    <source>
        <dbReference type="Proteomes" id="UP000229344"/>
    </source>
</evidence>
<dbReference type="AlphaFoldDB" id="A0A2H0UDR9"/>
<keyword evidence="2 4" id="KW-0689">Ribosomal protein</keyword>
<dbReference type="NCBIfam" id="TIGR00061">
    <property type="entry name" value="L21"/>
    <property type="match status" value="1"/>
</dbReference>
<gene>
    <name evidence="4 6" type="primary">rplU</name>
    <name evidence="6" type="ORF">COU16_02905</name>
</gene>
<sequence>MANKAENTEFAVIETGGKQYMVSVGDVVDVELLAGDLKEGDKVEFDKVLLVDNGSDATIGTPYIKGATVKATYQEEKKGIKLTIVRYKAKSNRDRRIGHRQHYARVKIDAL</sequence>
<dbReference type="GO" id="GO:0019843">
    <property type="term" value="F:rRNA binding"/>
    <property type="evidence" value="ECO:0007669"/>
    <property type="project" value="UniProtKB-UniRule"/>
</dbReference>
<evidence type="ECO:0000256" key="4">
    <source>
        <dbReference type="HAMAP-Rule" id="MF_01363"/>
    </source>
</evidence>
<dbReference type="GO" id="GO:0005737">
    <property type="term" value="C:cytoplasm"/>
    <property type="evidence" value="ECO:0007669"/>
    <property type="project" value="UniProtKB-ARBA"/>
</dbReference>
<name>A0A2H0UDR9_9BACT</name>
<dbReference type="Proteomes" id="UP000229344">
    <property type="component" value="Unassembled WGS sequence"/>
</dbReference>
<organism evidence="6 7">
    <name type="scientific">Candidatus Kaiserbacteria bacterium CG10_big_fil_rev_8_21_14_0_10_47_16</name>
    <dbReference type="NCBI Taxonomy" id="1974608"/>
    <lineage>
        <taxon>Bacteria</taxon>
        <taxon>Candidatus Kaiseribacteriota</taxon>
    </lineage>
</organism>
<dbReference type="GO" id="GO:0005840">
    <property type="term" value="C:ribosome"/>
    <property type="evidence" value="ECO:0007669"/>
    <property type="project" value="UniProtKB-KW"/>
</dbReference>
<keyword evidence="3 4" id="KW-0687">Ribonucleoprotein</keyword>
<dbReference type="InterPro" id="IPR036164">
    <property type="entry name" value="bL21-like_sf"/>
</dbReference>
<dbReference type="GO" id="GO:0006412">
    <property type="term" value="P:translation"/>
    <property type="evidence" value="ECO:0007669"/>
    <property type="project" value="UniProtKB-UniRule"/>
</dbReference>
<evidence type="ECO:0000256" key="1">
    <source>
        <dbReference type="ARBA" id="ARBA00008563"/>
    </source>
</evidence>
<dbReference type="InterPro" id="IPR001787">
    <property type="entry name" value="Ribosomal_bL21"/>
</dbReference>
<accession>A0A2H0UDR9</accession>